<dbReference type="OrthoDB" id="72963at2"/>
<evidence type="ECO:0000313" key="2">
    <source>
        <dbReference type="EMBL" id="TWR87268.1"/>
    </source>
</evidence>
<dbReference type="AlphaFoldDB" id="A0A5C5PUW5"/>
<keyword evidence="1" id="KW-1133">Transmembrane helix</keyword>
<feature type="transmembrane region" description="Helical" evidence="1">
    <location>
        <begin position="39"/>
        <end position="57"/>
    </location>
</feature>
<evidence type="ECO:0000313" key="3">
    <source>
        <dbReference type="Proteomes" id="UP000317901"/>
    </source>
</evidence>
<gene>
    <name evidence="2" type="ORF">FJD37_16745</name>
</gene>
<dbReference type="InterPro" id="IPR010718">
    <property type="entry name" value="DUF1294"/>
</dbReference>
<dbReference type="Pfam" id="PF06961">
    <property type="entry name" value="DUF1294"/>
    <property type="match status" value="1"/>
</dbReference>
<comment type="caution">
    <text evidence="2">The sequence shown here is derived from an EMBL/GenBank/DDBJ whole genome shotgun (WGS) entry which is preliminary data.</text>
</comment>
<proteinExistence type="predicted"/>
<organism evidence="2 3">
    <name type="scientific">Pseudomonas saxonica</name>
    <dbReference type="NCBI Taxonomy" id="2600598"/>
    <lineage>
        <taxon>Bacteria</taxon>
        <taxon>Pseudomonadati</taxon>
        <taxon>Pseudomonadota</taxon>
        <taxon>Gammaproteobacteria</taxon>
        <taxon>Pseudomonadales</taxon>
        <taxon>Pseudomonadaceae</taxon>
        <taxon>Pseudomonas</taxon>
    </lineage>
</organism>
<reference evidence="2 3" key="1">
    <citation type="submission" date="2019-06" db="EMBL/GenBank/DDBJ databases">
        <title>Pseudomonas bimorpha sp. nov. isolated from bovine raw milk and skim milk concentrate.</title>
        <authorList>
            <person name="Hofmann K."/>
            <person name="Huptas C."/>
            <person name="Doll E."/>
            <person name="Scherer S."/>
            <person name="Wenning M."/>
        </authorList>
    </citation>
    <scope>NUCLEOTIDE SEQUENCE [LARGE SCALE GENOMIC DNA]</scope>
    <source>
        <strain evidence="2 3">DSM 108990</strain>
    </source>
</reference>
<keyword evidence="1" id="KW-0812">Transmembrane</keyword>
<sequence>MAATPIRGVKLKLLVFVLLCALPLGGALSLYVKGSSGLPLLAYVVASGLAFGVYGYDKRKAKAGEWRIPEKALHAIELLGGWPGALLAQQVFRHKTRKLSYQLWFWLIVAVHQAVWIDVLYLNVFKH</sequence>
<keyword evidence="1" id="KW-0472">Membrane</keyword>
<accession>A0A5C5PUW5</accession>
<evidence type="ECO:0000256" key="1">
    <source>
        <dbReference type="SAM" id="Phobius"/>
    </source>
</evidence>
<feature type="transmembrane region" description="Helical" evidence="1">
    <location>
        <begin position="103"/>
        <end position="124"/>
    </location>
</feature>
<dbReference type="EMBL" id="VFIP01000035">
    <property type="protein sequence ID" value="TWR87268.1"/>
    <property type="molecule type" value="Genomic_DNA"/>
</dbReference>
<name>A0A5C5PUW5_9PSED</name>
<protein>
    <submittedName>
        <fullName evidence="2">DUF1294 domain-containing protein</fullName>
    </submittedName>
</protein>
<dbReference type="Proteomes" id="UP000317901">
    <property type="component" value="Unassembled WGS sequence"/>
</dbReference>